<name>A0A430KLW5_9GAMM</name>
<organism evidence="2 3">
    <name type="scientific">Amphritea opalescens</name>
    <dbReference type="NCBI Taxonomy" id="2490544"/>
    <lineage>
        <taxon>Bacteria</taxon>
        <taxon>Pseudomonadati</taxon>
        <taxon>Pseudomonadota</taxon>
        <taxon>Gammaproteobacteria</taxon>
        <taxon>Oceanospirillales</taxon>
        <taxon>Oceanospirillaceae</taxon>
        <taxon>Amphritea</taxon>
    </lineage>
</organism>
<sequence>MKLLKACMIMIGLYSTAGQAAWLCDPNAGGAGCMECSESFCAYGSEGTGYICLHIAPNGGLDTSAATVSSVNKEAKRFIRSSNADIKALAESLVNLTVKDAKVMAANQKKGGAQKMMAAPQAKKMVTQ</sequence>
<dbReference type="RefSeq" id="WP_126159926.1">
    <property type="nucleotide sequence ID" value="NZ_RQXW01000022.1"/>
</dbReference>
<gene>
    <name evidence="2" type="ORF">EH243_17385</name>
</gene>
<comment type="caution">
    <text evidence="2">The sequence shown here is derived from an EMBL/GenBank/DDBJ whole genome shotgun (WGS) entry which is preliminary data.</text>
</comment>
<dbReference type="AlphaFoldDB" id="A0A430KLW5"/>
<evidence type="ECO:0000313" key="3">
    <source>
        <dbReference type="Proteomes" id="UP000283087"/>
    </source>
</evidence>
<protein>
    <submittedName>
        <fullName evidence="2">Uncharacterized protein</fullName>
    </submittedName>
</protein>
<proteinExistence type="predicted"/>
<dbReference type="Proteomes" id="UP000283087">
    <property type="component" value="Unassembled WGS sequence"/>
</dbReference>
<evidence type="ECO:0000256" key="1">
    <source>
        <dbReference type="SAM" id="SignalP"/>
    </source>
</evidence>
<reference evidence="2 3" key="1">
    <citation type="submission" date="2018-11" db="EMBL/GenBank/DDBJ databases">
        <title>The draft genome sequence of Amphritea opalescens ANRC-JH13T.</title>
        <authorList>
            <person name="Fang Z."/>
            <person name="Zhang Y."/>
            <person name="Han X."/>
        </authorList>
    </citation>
    <scope>NUCLEOTIDE SEQUENCE [LARGE SCALE GENOMIC DNA]</scope>
    <source>
        <strain evidence="2 3">ANRC-JH13</strain>
    </source>
</reference>
<feature type="chain" id="PRO_5019112515" evidence="1">
    <location>
        <begin position="21"/>
        <end position="128"/>
    </location>
</feature>
<accession>A0A430KLW5</accession>
<keyword evidence="3" id="KW-1185">Reference proteome</keyword>
<dbReference type="EMBL" id="RQXW01000022">
    <property type="protein sequence ID" value="RTE64470.1"/>
    <property type="molecule type" value="Genomic_DNA"/>
</dbReference>
<feature type="signal peptide" evidence="1">
    <location>
        <begin position="1"/>
        <end position="20"/>
    </location>
</feature>
<keyword evidence="1" id="KW-0732">Signal</keyword>
<evidence type="ECO:0000313" key="2">
    <source>
        <dbReference type="EMBL" id="RTE64470.1"/>
    </source>
</evidence>